<dbReference type="AlphaFoldDB" id="A0A4Q0P7E1"/>
<dbReference type="Proteomes" id="UP000290608">
    <property type="component" value="Unassembled WGS sequence"/>
</dbReference>
<evidence type="ECO:0000313" key="2">
    <source>
        <dbReference type="Proteomes" id="UP000290608"/>
    </source>
</evidence>
<evidence type="ECO:0000313" key="1">
    <source>
        <dbReference type="EMBL" id="RXG22375.1"/>
    </source>
</evidence>
<gene>
    <name evidence="1" type="ORF">DSL99_3941</name>
</gene>
<organism evidence="1 2">
    <name type="scientific">Leeuwenhoekiella marinoflava</name>
    <dbReference type="NCBI Taxonomy" id="988"/>
    <lineage>
        <taxon>Bacteria</taxon>
        <taxon>Pseudomonadati</taxon>
        <taxon>Bacteroidota</taxon>
        <taxon>Flavobacteriia</taxon>
        <taxon>Flavobacteriales</taxon>
        <taxon>Flavobacteriaceae</taxon>
        <taxon>Leeuwenhoekiella</taxon>
    </lineage>
</organism>
<protein>
    <submittedName>
        <fullName evidence="1">Uncharacterized protein</fullName>
    </submittedName>
</protein>
<dbReference type="RefSeq" id="WP_073099266.1">
    <property type="nucleotide sequence ID" value="NZ_QOVL01000029.1"/>
</dbReference>
<accession>A0A4Q0P7E1</accession>
<name>A0A4Q0P7E1_9FLAO</name>
<dbReference type="EMBL" id="QOVL01000029">
    <property type="protein sequence ID" value="RXG22375.1"/>
    <property type="molecule type" value="Genomic_DNA"/>
</dbReference>
<reference evidence="1 2" key="1">
    <citation type="submission" date="2018-07" db="EMBL/GenBank/DDBJ databases">
        <title>Leeuwenhoekiella genomics.</title>
        <authorList>
            <person name="Tahon G."/>
            <person name="Willems A."/>
        </authorList>
    </citation>
    <scope>NUCLEOTIDE SEQUENCE [LARGE SCALE GENOMIC DNA]</scope>
    <source>
        <strain evidence="1 2">LMG 1345</strain>
    </source>
</reference>
<sequence>MNILQSYTDFEKTLNEIKPPEFWSDELKSVWHQTKGDWDKSHDIAQNIHTPMGSLIHAHLHRVEGDDWNAKYWYKQADRSFPSSSLEEELKSLVKEIIEGP</sequence>
<comment type="caution">
    <text evidence="1">The sequence shown here is derived from an EMBL/GenBank/DDBJ whole genome shotgun (WGS) entry which is preliminary data.</text>
</comment>
<proteinExistence type="predicted"/>
<dbReference type="STRING" id="1122159.SAMN02745246_02188"/>